<dbReference type="EMBL" id="CP035493">
    <property type="protein sequence ID" value="QAY70371.1"/>
    <property type="molecule type" value="Genomic_DNA"/>
</dbReference>
<evidence type="ECO:0000313" key="3">
    <source>
        <dbReference type="Proteomes" id="UP000292118"/>
    </source>
</evidence>
<feature type="transmembrane region" description="Helical" evidence="1">
    <location>
        <begin position="36"/>
        <end position="56"/>
    </location>
</feature>
<keyword evidence="1" id="KW-0472">Membrane</keyword>
<sequence>MKRRRRGEIVWRAVAWFALSGALLTIAAVATGLPGWLRVLAALLGAVAMSSYAMALNRPQRGHGE</sequence>
<organism evidence="2 3">
    <name type="scientific">Xylanimonas protaetiae</name>
    <dbReference type="NCBI Taxonomy" id="2509457"/>
    <lineage>
        <taxon>Bacteria</taxon>
        <taxon>Bacillati</taxon>
        <taxon>Actinomycetota</taxon>
        <taxon>Actinomycetes</taxon>
        <taxon>Micrococcales</taxon>
        <taxon>Promicromonosporaceae</taxon>
        <taxon>Xylanimonas</taxon>
    </lineage>
</organism>
<proteinExistence type="predicted"/>
<keyword evidence="1" id="KW-1133">Transmembrane helix</keyword>
<gene>
    <name evidence="2" type="ORF">ET471_10295</name>
</gene>
<dbReference type="AlphaFoldDB" id="A0A4V0YG89"/>
<reference evidence="2 3" key="1">
    <citation type="submission" date="2019-01" db="EMBL/GenBank/DDBJ databases">
        <title>Genome sequencing of strain FW10M-9.</title>
        <authorList>
            <person name="Heo J."/>
            <person name="Kim S.-J."/>
            <person name="Kim J.-S."/>
            <person name="Hong S.-B."/>
            <person name="Kwon S.-W."/>
        </authorList>
    </citation>
    <scope>NUCLEOTIDE SEQUENCE [LARGE SCALE GENOMIC DNA]</scope>
    <source>
        <strain evidence="2 3">FW10M-9</strain>
    </source>
</reference>
<name>A0A4V0YG89_9MICO</name>
<evidence type="ECO:0000313" key="2">
    <source>
        <dbReference type="EMBL" id="QAY70371.1"/>
    </source>
</evidence>
<keyword evidence="1" id="KW-0812">Transmembrane</keyword>
<evidence type="ECO:0000256" key="1">
    <source>
        <dbReference type="SAM" id="Phobius"/>
    </source>
</evidence>
<dbReference type="KEGG" id="xya:ET471_10295"/>
<dbReference type="RefSeq" id="WP_129188073.1">
    <property type="nucleotide sequence ID" value="NZ_CP035493.1"/>
</dbReference>
<dbReference type="Proteomes" id="UP000292118">
    <property type="component" value="Chromosome"/>
</dbReference>
<keyword evidence="3" id="KW-1185">Reference proteome</keyword>
<feature type="transmembrane region" description="Helical" evidence="1">
    <location>
        <begin position="9"/>
        <end position="30"/>
    </location>
</feature>
<accession>A0A4V0YG89</accession>
<protein>
    <submittedName>
        <fullName evidence="2">Uncharacterized protein</fullName>
    </submittedName>
</protein>